<dbReference type="InterPro" id="IPR041973">
    <property type="entry name" value="KOW_Spt5_1"/>
</dbReference>
<dbReference type="Pfam" id="PF23042">
    <property type="entry name" value="KOW1_SPT5"/>
    <property type="match status" value="1"/>
</dbReference>
<keyword evidence="5" id="KW-1185">Reference proteome</keyword>
<evidence type="ECO:0000256" key="1">
    <source>
        <dbReference type="SAM" id="MobiDB-lite"/>
    </source>
</evidence>
<sequence>MGCRGVELVSRFGVEGFVGRVFASSGGELAPPAGRGAENRRLDAERRKAEEAKLEAQVRERYENRPDQGAWDDDEDFGEDTRFQELPDATRDPKLWLLKCKPGGEKMLIISLMQKYLDAAEAGTPLSIKSALCTEIKGYIYVEAFKEAHKALHPGAWVRMRRNDDYKDDLGQVVDIDVDGARARVRLVPRLAAYLGEEDGTKRRVRPTPKLFDADELRAKGEDVGTGVRSSRGRQVYYYDNQEFEEGFLLRHLSVKGLKYGDGVQPTMAELERFKTGLGADADAELLAAASGAGSGALFRVGDYVQAAVGGGWRGAREK</sequence>
<dbReference type="GO" id="GO:0006357">
    <property type="term" value="P:regulation of transcription by RNA polymerase II"/>
    <property type="evidence" value="ECO:0007669"/>
    <property type="project" value="InterPro"/>
</dbReference>
<feature type="compositionally biased region" description="Basic and acidic residues" evidence="1">
    <location>
        <begin position="37"/>
        <end position="66"/>
    </location>
</feature>
<protein>
    <recommendedName>
        <fullName evidence="6">NGN domain-containing protein</fullName>
    </recommendedName>
</protein>
<dbReference type="Proteomes" id="UP000013827">
    <property type="component" value="Unassembled WGS sequence"/>
</dbReference>
<feature type="region of interest" description="Disordered" evidence="1">
    <location>
        <begin position="28"/>
        <end position="78"/>
    </location>
</feature>
<dbReference type="InterPro" id="IPR036735">
    <property type="entry name" value="NGN_dom_sf"/>
</dbReference>
<evidence type="ECO:0000313" key="5">
    <source>
        <dbReference type="Proteomes" id="UP000013827"/>
    </source>
</evidence>
<evidence type="ECO:0000313" key="4">
    <source>
        <dbReference type="EnsemblProtists" id="EOD26718"/>
    </source>
</evidence>
<dbReference type="Pfam" id="PF03439">
    <property type="entry name" value="Spt5-NGN"/>
    <property type="match status" value="1"/>
</dbReference>
<dbReference type="InterPro" id="IPR005100">
    <property type="entry name" value="NGN-domain"/>
</dbReference>
<dbReference type="eggNOG" id="KOG1999">
    <property type="taxonomic scope" value="Eukaryota"/>
</dbReference>
<name>A0A0D3JT83_EMIH1</name>
<dbReference type="PANTHER" id="PTHR11125:SF7">
    <property type="entry name" value="TRANSCRIPTION ELONGATION FACTOR SPT5"/>
    <property type="match status" value="1"/>
</dbReference>
<evidence type="ECO:0000259" key="2">
    <source>
        <dbReference type="Pfam" id="PF03439"/>
    </source>
</evidence>
<dbReference type="CDD" id="cd09888">
    <property type="entry name" value="NGN_Euk"/>
    <property type="match status" value="1"/>
</dbReference>
<dbReference type="GO" id="GO:0006368">
    <property type="term" value="P:transcription elongation by RNA polymerase II"/>
    <property type="evidence" value="ECO:0007669"/>
    <property type="project" value="TreeGrafter"/>
</dbReference>
<dbReference type="RefSeq" id="XP_005779147.1">
    <property type="nucleotide sequence ID" value="XM_005779090.1"/>
</dbReference>
<dbReference type="GO" id="GO:0032784">
    <property type="term" value="P:regulation of DNA-templated transcription elongation"/>
    <property type="evidence" value="ECO:0007669"/>
    <property type="project" value="InterPro"/>
</dbReference>
<dbReference type="InterPro" id="IPR039659">
    <property type="entry name" value="SPT5"/>
</dbReference>
<dbReference type="PANTHER" id="PTHR11125">
    <property type="entry name" value="SUPPRESSOR OF TY 5"/>
    <property type="match status" value="1"/>
</dbReference>
<reference evidence="5" key="1">
    <citation type="journal article" date="2013" name="Nature">
        <title>Pan genome of the phytoplankton Emiliania underpins its global distribution.</title>
        <authorList>
            <person name="Read B.A."/>
            <person name="Kegel J."/>
            <person name="Klute M.J."/>
            <person name="Kuo A."/>
            <person name="Lefebvre S.C."/>
            <person name="Maumus F."/>
            <person name="Mayer C."/>
            <person name="Miller J."/>
            <person name="Monier A."/>
            <person name="Salamov A."/>
            <person name="Young J."/>
            <person name="Aguilar M."/>
            <person name="Claverie J.M."/>
            <person name="Frickenhaus S."/>
            <person name="Gonzalez K."/>
            <person name="Herman E.K."/>
            <person name="Lin Y.C."/>
            <person name="Napier J."/>
            <person name="Ogata H."/>
            <person name="Sarno A.F."/>
            <person name="Shmutz J."/>
            <person name="Schroeder D."/>
            <person name="de Vargas C."/>
            <person name="Verret F."/>
            <person name="von Dassow P."/>
            <person name="Valentin K."/>
            <person name="Van de Peer Y."/>
            <person name="Wheeler G."/>
            <person name="Dacks J.B."/>
            <person name="Delwiche C.F."/>
            <person name="Dyhrman S.T."/>
            <person name="Glockner G."/>
            <person name="John U."/>
            <person name="Richards T."/>
            <person name="Worden A.Z."/>
            <person name="Zhang X."/>
            <person name="Grigoriev I.V."/>
            <person name="Allen A.E."/>
            <person name="Bidle K."/>
            <person name="Borodovsky M."/>
            <person name="Bowler C."/>
            <person name="Brownlee C."/>
            <person name="Cock J.M."/>
            <person name="Elias M."/>
            <person name="Gladyshev V.N."/>
            <person name="Groth M."/>
            <person name="Guda C."/>
            <person name="Hadaegh A."/>
            <person name="Iglesias-Rodriguez M.D."/>
            <person name="Jenkins J."/>
            <person name="Jones B.M."/>
            <person name="Lawson T."/>
            <person name="Leese F."/>
            <person name="Lindquist E."/>
            <person name="Lobanov A."/>
            <person name="Lomsadze A."/>
            <person name="Malik S.B."/>
            <person name="Marsh M.E."/>
            <person name="Mackinder L."/>
            <person name="Mock T."/>
            <person name="Mueller-Roeber B."/>
            <person name="Pagarete A."/>
            <person name="Parker M."/>
            <person name="Probert I."/>
            <person name="Quesneville H."/>
            <person name="Raines C."/>
            <person name="Rensing S.A."/>
            <person name="Riano-Pachon D.M."/>
            <person name="Richier S."/>
            <person name="Rokitta S."/>
            <person name="Shiraiwa Y."/>
            <person name="Soanes D.M."/>
            <person name="van der Giezen M."/>
            <person name="Wahlund T.M."/>
            <person name="Williams B."/>
            <person name="Wilson W."/>
            <person name="Wolfe G."/>
            <person name="Wurch L.L."/>
        </authorList>
    </citation>
    <scope>NUCLEOTIDE SEQUENCE</scope>
</reference>
<dbReference type="CDD" id="cd06081">
    <property type="entry name" value="KOW_Spt5_1"/>
    <property type="match status" value="1"/>
</dbReference>
<accession>A0A0D3JT83</accession>
<proteinExistence type="predicted"/>
<dbReference type="KEGG" id="ehx:EMIHUDRAFT_236647"/>
<evidence type="ECO:0000259" key="3">
    <source>
        <dbReference type="Pfam" id="PF23042"/>
    </source>
</evidence>
<feature type="domain" description="Spt5 KOW" evidence="3">
    <location>
        <begin position="155"/>
        <end position="274"/>
    </location>
</feature>
<dbReference type="InterPro" id="IPR039385">
    <property type="entry name" value="NGN_Euk"/>
</dbReference>
<dbReference type="PaxDb" id="2903-EOD26718"/>
<dbReference type="GeneID" id="17272271"/>
<dbReference type="HOGENOM" id="CLU_872722_0_0_1"/>
<evidence type="ECO:0008006" key="6">
    <source>
        <dbReference type="Google" id="ProtNLM"/>
    </source>
</evidence>
<dbReference type="EnsemblProtists" id="EOD26718">
    <property type="protein sequence ID" value="EOD26718"/>
    <property type="gene ID" value="EMIHUDRAFT_236647"/>
</dbReference>
<organism evidence="4 5">
    <name type="scientific">Emiliania huxleyi (strain CCMP1516)</name>
    <dbReference type="NCBI Taxonomy" id="280463"/>
    <lineage>
        <taxon>Eukaryota</taxon>
        <taxon>Haptista</taxon>
        <taxon>Haptophyta</taxon>
        <taxon>Prymnesiophyceae</taxon>
        <taxon>Isochrysidales</taxon>
        <taxon>Noelaerhabdaceae</taxon>
        <taxon>Emiliania</taxon>
    </lineage>
</organism>
<dbReference type="AlphaFoldDB" id="A0A0D3JT83"/>
<dbReference type="GO" id="GO:0032044">
    <property type="term" value="C:DSIF complex"/>
    <property type="evidence" value="ECO:0007669"/>
    <property type="project" value="TreeGrafter"/>
</dbReference>
<reference evidence="4" key="2">
    <citation type="submission" date="2024-10" db="UniProtKB">
        <authorList>
            <consortium name="EnsemblProtists"/>
        </authorList>
    </citation>
    <scope>IDENTIFICATION</scope>
</reference>
<feature type="domain" description="NGN" evidence="2">
    <location>
        <begin position="94"/>
        <end position="149"/>
    </location>
</feature>
<dbReference type="STRING" id="2903.R1CUK2"/>
<dbReference type="GO" id="GO:0003729">
    <property type="term" value="F:mRNA binding"/>
    <property type="evidence" value="ECO:0007669"/>
    <property type="project" value="TreeGrafter"/>
</dbReference>
<dbReference type="Gene3D" id="3.30.70.940">
    <property type="entry name" value="NusG, N-terminal domain"/>
    <property type="match status" value="1"/>
</dbReference>